<dbReference type="Proteomes" id="UP000297900">
    <property type="component" value="Unassembled WGS sequence"/>
</dbReference>
<dbReference type="Pfam" id="PF01370">
    <property type="entry name" value="Epimerase"/>
    <property type="match status" value="1"/>
</dbReference>
<sequence>MASPILITGCAGFIGFHLANRLLKDGYSVIGLDNLNDYYEISLKQSRLDILKQNPSFAFVRASLEDRAALENMFSDDSFSIVLHLAGQAGVRASFTHPHAYVDSNVVGFLNILEACRNHRVGHLMYASSSSVYGANTKLPFSVQDPTDHPLSLYAATKKANELMAHSYSHLYGLRTTGLRLFTAYGPWGRPDMAYYSFTKRISNGIPIQVYNNGLMKRDFTYIDDIVEGVVRLMNQPHNAPYEIYNIGNNQPIELMRLIELIEEGLGKKAIIEYLPMQAAEVETTFADISKLRDATGFSPLTRIEDGMNRFVEWYCRYHSE</sequence>
<keyword evidence="1" id="KW-0520">NAD</keyword>
<evidence type="ECO:0000259" key="2">
    <source>
        <dbReference type="Pfam" id="PF01370"/>
    </source>
</evidence>
<dbReference type="OrthoDB" id="9811743at2"/>
<dbReference type="EMBL" id="SOMN01000021">
    <property type="protein sequence ID" value="TFE25044.1"/>
    <property type="molecule type" value="Genomic_DNA"/>
</dbReference>
<keyword evidence="4" id="KW-1185">Reference proteome</keyword>
<dbReference type="InterPro" id="IPR036291">
    <property type="entry name" value="NAD(P)-bd_dom_sf"/>
</dbReference>
<evidence type="ECO:0000313" key="3">
    <source>
        <dbReference type="EMBL" id="TFE25044.1"/>
    </source>
</evidence>
<evidence type="ECO:0000256" key="1">
    <source>
        <dbReference type="ARBA" id="ARBA00023027"/>
    </source>
</evidence>
<dbReference type="AlphaFoldDB" id="A0A4Y8LVD0"/>
<feature type="domain" description="NAD-dependent epimerase/dehydratase" evidence="2">
    <location>
        <begin position="5"/>
        <end position="248"/>
    </location>
</feature>
<dbReference type="PANTHER" id="PTHR43574">
    <property type="entry name" value="EPIMERASE-RELATED"/>
    <property type="match status" value="1"/>
</dbReference>
<dbReference type="Gene3D" id="3.40.50.720">
    <property type="entry name" value="NAD(P)-binding Rossmann-like Domain"/>
    <property type="match status" value="1"/>
</dbReference>
<protein>
    <submittedName>
        <fullName evidence="3">NAD-dependent epimerase/dehydratase family protein</fullName>
    </submittedName>
</protein>
<accession>A0A4Y8LVD0</accession>
<dbReference type="InterPro" id="IPR001509">
    <property type="entry name" value="Epimerase_deHydtase"/>
</dbReference>
<comment type="caution">
    <text evidence="3">The sequence shown here is derived from an EMBL/GenBank/DDBJ whole genome shotgun (WGS) entry which is preliminary data.</text>
</comment>
<name>A0A4Y8LVD0_9BACL</name>
<proteinExistence type="predicted"/>
<evidence type="ECO:0000313" key="4">
    <source>
        <dbReference type="Proteomes" id="UP000297900"/>
    </source>
</evidence>
<reference evidence="3 4" key="1">
    <citation type="submission" date="2019-03" db="EMBL/GenBank/DDBJ databases">
        <title>Cohnella endophytica sp. nov., a novel endophytic bacterium isolated from bark of Sonneratia apetala.</title>
        <authorList>
            <person name="Tuo L."/>
        </authorList>
    </citation>
    <scope>NUCLEOTIDE SEQUENCE [LARGE SCALE GENOMIC DNA]</scope>
    <source>
        <strain evidence="3 4">CCTCC AB 208254</strain>
    </source>
</reference>
<organism evidence="3 4">
    <name type="scientific">Cohnella luojiensis</name>
    <dbReference type="NCBI Taxonomy" id="652876"/>
    <lineage>
        <taxon>Bacteria</taxon>
        <taxon>Bacillati</taxon>
        <taxon>Bacillota</taxon>
        <taxon>Bacilli</taxon>
        <taxon>Bacillales</taxon>
        <taxon>Paenibacillaceae</taxon>
        <taxon>Cohnella</taxon>
    </lineage>
</organism>
<gene>
    <name evidence="3" type="ORF">E2980_14740</name>
</gene>
<dbReference type="SUPFAM" id="SSF51735">
    <property type="entry name" value="NAD(P)-binding Rossmann-fold domains"/>
    <property type="match status" value="1"/>
</dbReference>
<dbReference type="PRINTS" id="PR01713">
    <property type="entry name" value="NUCEPIMERASE"/>
</dbReference>
<dbReference type="Gene3D" id="3.90.25.10">
    <property type="entry name" value="UDP-galactose 4-epimerase, domain 1"/>
    <property type="match status" value="1"/>
</dbReference>